<dbReference type="Pfam" id="PF00291">
    <property type="entry name" value="PALP"/>
    <property type="match status" value="1"/>
</dbReference>
<dbReference type="GO" id="GO:0004794">
    <property type="term" value="F:threonine deaminase activity"/>
    <property type="evidence" value="ECO:0007669"/>
    <property type="project" value="UniProtKB-EC"/>
</dbReference>
<evidence type="ECO:0000256" key="3">
    <source>
        <dbReference type="ARBA" id="ARBA00004810"/>
    </source>
</evidence>
<evidence type="ECO:0000256" key="7">
    <source>
        <dbReference type="ARBA" id="ARBA00022624"/>
    </source>
</evidence>
<gene>
    <name evidence="14" type="ORF">Harvfovirus77_5</name>
</gene>
<dbReference type="Pfam" id="PF00585">
    <property type="entry name" value="Thr_dehydrat_C"/>
    <property type="match status" value="1"/>
</dbReference>
<dbReference type="PANTHER" id="PTHR48078:SF6">
    <property type="entry name" value="L-THREONINE DEHYDRATASE CATABOLIC TDCB"/>
    <property type="match status" value="1"/>
</dbReference>
<feature type="domain" description="Tryptophan synthase beta chain-like PALP" evidence="12">
    <location>
        <begin position="20"/>
        <end position="305"/>
    </location>
</feature>
<comment type="catalytic activity">
    <reaction evidence="1">
        <text>L-threonine = 2-oxobutanoate + NH4(+)</text>
        <dbReference type="Rhea" id="RHEA:22108"/>
        <dbReference type="ChEBI" id="CHEBI:16763"/>
        <dbReference type="ChEBI" id="CHEBI:28938"/>
        <dbReference type="ChEBI" id="CHEBI:57926"/>
        <dbReference type="EC" id="4.3.1.19"/>
    </reaction>
</comment>
<evidence type="ECO:0000256" key="1">
    <source>
        <dbReference type="ARBA" id="ARBA00001274"/>
    </source>
</evidence>
<keyword evidence="11" id="KW-0100">Branched-chain amino acid biosynthesis</keyword>
<dbReference type="InterPro" id="IPR045865">
    <property type="entry name" value="ACT-like_dom_sf"/>
</dbReference>
<feature type="domain" description="ACT-like" evidence="13">
    <location>
        <begin position="419"/>
        <end position="486"/>
    </location>
</feature>
<dbReference type="UniPathway" id="UPA00047">
    <property type="reaction ID" value="UER00054"/>
</dbReference>
<dbReference type="PANTHER" id="PTHR48078">
    <property type="entry name" value="THREONINE DEHYDRATASE, MITOCHONDRIAL-RELATED"/>
    <property type="match status" value="1"/>
</dbReference>
<evidence type="ECO:0000256" key="4">
    <source>
        <dbReference type="ARBA" id="ARBA00010869"/>
    </source>
</evidence>
<evidence type="ECO:0000313" key="14">
    <source>
        <dbReference type="EMBL" id="AYV81913.1"/>
    </source>
</evidence>
<accession>A0A3G5A7W1</accession>
<keyword evidence="6" id="KW-0028">Amino-acid biosynthesis</keyword>
<keyword evidence="7" id="KW-0412">Isoleucine biosynthesis</keyword>
<dbReference type="GO" id="GO:0006567">
    <property type="term" value="P:L-threonine catabolic process"/>
    <property type="evidence" value="ECO:0007669"/>
    <property type="project" value="TreeGrafter"/>
</dbReference>
<dbReference type="NCBIfam" id="TIGR01124">
    <property type="entry name" value="ilvA_2Cterm"/>
    <property type="match status" value="1"/>
</dbReference>
<sequence>MTLEYIKEILTSNVYEIAKITPLEKMKYLSESYGNNIFLKREDLQVGNSFKVRGVYNKMKNVIREKKKFVCASTGNHAYAVLKVAKHFGVECVAIMAKTTSMQTIQMIEREGGRVELFGDTYDDALTYAKTYDKDYCFVDSYDDHDIIMGSSTVAVEIVNQLGLKIKDVNAIFVPVGGGALLAGIAIYVKELYPKIKIIGVGVQGACAMDLSLRAGVRSEVKKPNTFVHSLGVKHVGLEAFKICQKYVDEIILVTDDEICGMIKHLYNDIHVIVEAAGAIALIGLAKYVDREKSVGENFVAILSGNNLEFSKLKYISERACIGDKSEIQIRIDMEEEAGGLIKLLRHLDHPNIRESLNLTKFHYRFRTEDAKMAKLYVGFSMECESGVTSVVEILREKYVVKEMENRIINRYVSYFVGGGAAVRDEYVFIVRLPEKSGALLNFLTRTENMINITMFHYQNDGGVWGNIVLGLTLRKISYEDFVKVLMAIHCISFSVERKIDI</sequence>
<dbReference type="GO" id="GO:0009097">
    <property type="term" value="P:isoleucine biosynthetic process"/>
    <property type="evidence" value="ECO:0007669"/>
    <property type="project" value="UniProtKB-UniPathway"/>
</dbReference>
<dbReference type="EC" id="4.3.1.19" evidence="5"/>
<evidence type="ECO:0000256" key="6">
    <source>
        <dbReference type="ARBA" id="ARBA00022605"/>
    </source>
</evidence>
<dbReference type="Gene3D" id="3.40.50.1100">
    <property type="match status" value="2"/>
</dbReference>
<dbReference type="GO" id="GO:0003941">
    <property type="term" value="F:L-serine ammonia-lyase activity"/>
    <property type="evidence" value="ECO:0007669"/>
    <property type="project" value="TreeGrafter"/>
</dbReference>
<dbReference type="EMBL" id="MK072319">
    <property type="protein sequence ID" value="AYV81913.1"/>
    <property type="molecule type" value="Genomic_DNA"/>
</dbReference>
<evidence type="ECO:0000259" key="13">
    <source>
        <dbReference type="Pfam" id="PF00585"/>
    </source>
</evidence>
<evidence type="ECO:0000259" key="12">
    <source>
        <dbReference type="Pfam" id="PF00291"/>
    </source>
</evidence>
<dbReference type="SUPFAM" id="SSF53686">
    <property type="entry name" value="Tryptophan synthase beta subunit-like PLP-dependent enzymes"/>
    <property type="match status" value="1"/>
</dbReference>
<evidence type="ECO:0000256" key="10">
    <source>
        <dbReference type="ARBA" id="ARBA00023239"/>
    </source>
</evidence>
<keyword evidence="10 14" id="KW-0456">Lyase</keyword>
<dbReference type="InterPro" id="IPR005787">
    <property type="entry name" value="Thr_deHydtase_biosynth"/>
</dbReference>
<dbReference type="InterPro" id="IPR050147">
    <property type="entry name" value="Ser/Thr_Dehydratase"/>
</dbReference>
<name>A0A3G5A7W1_9VIRU</name>
<dbReference type="GO" id="GO:0006565">
    <property type="term" value="P:L-serine catabolic process"/>
    <property type="evidence" value="ECO:0007669"/>
    <property type="project" value="TreeGrafter"/>
</dbReference>
<protein>
    <recommendedName>
        <fullName evidence="5">threonine ammonia-lyase</fullName>
        <ecNumber evidence="5">4.3.1.19</ecNumber>
    </recommendedName>
</protein>
<evidence type="ECO:0000256" key="8">
    <source>
        <dbReference type="ARBA" id="ARBA00022737"/>
    </source>
</evidence>
<dbReference type="SUPFAM" id="SSF55021">
    <property type="entry name" value="ACT-like"/>
    <property type="match status" value="1"/>
</dbReference>
<evidence type="ECO:0000256" key="2">
    <source>
        <dbReference type="ARBA" id="ARBA00001933"/>
    </source>
</evidence>
<evidence type="ECO:0000256" key="11">
    <source>
        <dbReference type="ARBA" id="ARBA00023304"/>
    </source>
</evidence>
<proteinExistence type="inferred from homology"/>
<keyword evidence="8" id="KW-0677">Repeat</keyword>
<comment type="cofactor">
    <cofactor evidence="2">
        <name>pyridoxal 5'-phosphate</name>
        <dbReference type="ChEBI" id="CHEBI:597326"/>
    </cofactor>
</comment>
<keyword evidence="9" id="KW-0663">Pyridoxal phosphate</keyword>
<evidence type="ECO:0000256" key="5">
    <source>
        <dbReference type="ARBA" id="ARBA00012096"/>
    </source>
</evidence>
<comment type="pathway">
    <text evidence="3">Amino-acid biosynthesis; L-isoleucine biosynthesis; 2-oxobutanoate from L-threonine: step 1/1.</text>
</comment>
<dbReference type="InterPro" id="IPR036052">
    <property type="entry name" value="TrpB-like_PALP_sf"/>
</dbReference>
<reference evidence="14" key="1">
    <citation type="submission" date="2018-10" db="EMBL/GenBank/DDBJ databases">
        <title>Hidden diversity of soil giant viruses.</title>
        <authorList>
            <person name="Schulz F."/>
            <person name="Alteio L."/>
            <person name="Goudeau D."/>
            <person name="Ryan E.M."/>
            <person name="Malmstrom R.R."/>
            <person name="Blanchard J."/>
            <person name="Woyke T."/>
        </authorList>
    </citation>
    <scope>NUCLEOTIDE SEQUENCE</scope>
    <source>
        <strain evidence="14">HAV1</strain>
    </source>
</reference>
<dbReference type="InterPro" id="IPR001721">
    <property type="entry name" value="TD_ACT-like"/>
</dbReference>
<evidence type="ECO:0000256" key="9">
    <source>
        <dbReference type="ARBA" id="ARBA00022898"/>
    </source>
</evidence>
<organism evidence="14">
    <name type="scientific">Harvfovirus sp</name>
    <dbReference type="NCBI Taxonomy" id="2487768"/>
    <lineage>
        <taxon>Viruses</taxon>
        <taxon>Varidnaviria</taxon>
        <taxon>Bamfordvirae</taxon>
        <taxon>Nucleocytoviricota</taxon>
        <taxon>Megaviricetes</taxon>
        <taxon>Imitervirales</taxon>
        <taxon>Mimiviridae</taxon>
        <taxon>Klosneuvirinae</taxon>
    </lineage>
</organism>
<dbReference type="InterPro" id="IPR038110">
    <property type="entry name" value="TD_ACT-like_sf"/>
</dbReference>
<comment type="similarity">
    <text evidence="4">Belongs to the serine/threonine dehydratase family.</text>
</comment>
<dbReference type="InterPro" id="IPR001926">
    <property type="entry name" value="TrpB-like_PALP"/>
</dbReference>
<dbReference type="CDD" id="cd01562">
    <property type="entry name" value="Thr-dehyd"/>
    <property type="match status" value="1"/>
</dbReference>
<dbReference type="Gene3D" id="3.40.1020.10">
    <property type="entry name" value="Biosynthetic Threonine Deaminase, Domain 3"/>
    <property type="match status" value="1"/>
</dbReference>